<dbReference type="OrthoDB" id="9793421at2"/>
<dbReference type="PROSITE" id="PS50110">
    <property type="entry name" value="RESPONSE_REGULATORY"/>
    <property type="match status" value="1"/>
</dbReference>
<dbReference type="Gene3D" id="3.40.50.2300">
    <property type="match status" value="1"/>
</dbReference>
<dbReference type="RefSeq" id="WP_150458324.1">
    <property type="nucleotide sequence ID" value="NZ_VYKK01000015.1"/>
</dbReference>
<dbReference type="Proteomes" id="UP000367750">
    <property type="component" value="Unassembled WGS sequence"/>
</dbReference>
<feature type="active site" evidence="5 6">
    <location>
        <position position="297"/>
    </location>
</feature>
<dbReference type="InterPro" id="IPR011006">
    <property type="entry name" value="CheY-like_superfamily"/>
</dbReference>
<dbReference type="CDD" id="cd17541">
    <property type="entry name" value="REC_CheB-like"/>
    <property type="match status" value="1"/>
</dbReference>
<feature type="modified residue" description="4-aspartylphosphate" evidence="5 7">
    <location>
        <position position="59"/>
    </location>
</feature>
<reference evidence="10 11" key="1">
    <citation type="submission" date="2019-09" db="EMBL/GenBank/DDBJ databases">
        <title>Bacillus ochoae sp. nov., Paenibacillus whitsoniae sp. nov., Paenibacillus spiritus sp. nov. Isolated from the Mars Exploration Rover during spacecraft assembly.</title>
        <authorList>
            <person name="Seuylemezian A."/>
            <person name="Vaishampayan P."/>
        </authorList>
    </citation>
    <scope>NUCLEOTIDE SEQUENCE [LARGE SCALE GENOMIC DNA]</scope>
    <source>
        <strain evidence="10 11">MER_111</strain>
    </source>
</reference>
<comment type="catalytic activity">
    <reaction evidence="4 5">
        <text>[protein]-L-glutamate 5-O-methyl ester + H2O = L-glutamyl-[protein] + methanol + H(+)</text>
        <dbReference type="Rhea" id="RHEA:23236"/>
        <dbReference type="Rhea" id="RHEA-COMP:10208"/>
        <dbReference type="Rhea" id="RHEA-COMP:10311"/>
        <dbReference type="ChEBI" id="CHEBI:15377"/>
        <dbReference type="ChEBI" id="CHEBI:15378"/>
        <dbReference type="ChEBI" id="CHEBI:17790"/>
        <dbReference type="ChEBI" id="CHEBI:29973"/>
        <dbReference type="ChEBI" id="CHEBI:82795"/>
        <dbReference type="EC" id="3.1.1.61"/>
    </reaction>
</comment>
<dbReference type="InterPro" id="IPR008248">
    <property type="entry name" value="CheB-like"/>
</dbReference>
<feature type="active site" evidence="5 6">
    <location>
        <position position="175"/>
    </location>
</feature>
<evidence type="ECO:0000256" key="1">
    <source>
        <dbReference type="ARBA" id="ARBA00022490"/>
    </source>
</evidence>
<evidence type="ECO:0000313" key="11">
    <source>
        <dbReference type="Proteomes" id="UP000367750"/>
    </source>
</evidence>
<feature type="active site" evidence="5 6">
    <location>
        <position position="201"/>
    </location>
</feature>
<protein>
    <recommendedName>
        <fullName evidence="5">Protein-glutamate methylesterase/protein-glutamine glutaminase</fullName>
        <ecNumber evidence="5">3.1.1.61</ecNumber>
        <ecNumber evidence="5">3.5.1.44</ecNumber>
    </recommendedName>
</protein>
<keyword evidence="11" id="KW-1185">Reference proteome</keyword>
<keyword evidence="10" id="KW-0489">Methyltransferase</keyword>
<evidence type="ECO:0000256" key="4">
    <source>
        <dbReference type="ARBA" id="ARBA00048267"/>
    </source>
</evidence>
<dbReference type="Pfam" id="PF01339">
    <property type="entry name" value="CheB_methylest"/>
    <property type="match status" value="1"/>
</dbReference>
<proteinExistence type="inferred from homology"/>
<keyword evidence="3 5" id="KW-0378">Hydrolase</keyword>
<dbReference type="AlphaFoldDB" id="A0A5J5G8H6"/>
<dbReference type="SUPFAM" id="SSF52738">
    <property type="entry name" value="Methylesterase CheB, C-terminal domain"/>
    <property type="match status" value="1"/>
</dbReference>
<evidence type="ECO:0000256" key="5">
    <source>
        <dbReference type="HAMAP-Rule" id="MF_00099"/>
    </source>
</evidence>
<evidence type="ECO:0000259" key="9">
    <source>
        <dbReference type="PROSITE" id="PS50122"/>
    </source>
</evidence>
<comment type="similarity">
    <text evidence="5">Belongs to the CheB family.</text>
</comment>
<dbReference type="InterPro" id="IPR001789">
    <property type="entry name" value="Sig_transdc_resp-reg_receiver"/>
</dbReference>
<name>A0A5J5G8H6_9BACL</name>
<comment type="function">
    <text evidence="5">Involved in chemotaxis. Part of a chemotaxis signal transduction system that modulates chemotaxis in response to various stimuli. Catalyzes the demethylation of specific methylglutamate residues introduced into the chemoreceptors (methyl-accepting chemotaxis proteins or MCP) by CheR. Also mediates the irreversible deamidation of specific glutamine residues to glutamic acid.</text>
</comment>
<comment type="catalytic activity">
    <reaction evidence="5">
        <text>L-glutaminyl-[protein] + H2O = L-glutamyl-[protein] + NH4(+)</text>
        <dbReference type="Rhea" id="RHEA:16441"/>
        <dbReference type="Rhea" id="RHEA-COMP:10207"/>
        <dbReference type="Rhea" id="RHEA-COMP:10208"/>
        <dbReference type="ChEBI" id="CHEBI:15377"/>
        <dbReference type="ChEBI" id="CHEBI:28938"/>
        <dbReference type="ChEBI" id="CHEBI:29973"/>
        <dbReference type="ChEBI" id="CHEBI:30011"/>
        <dbReference type="EC" id="3.5.1.44"/>
    </reaction>
</comment>
<dbReference type="CDD" id="cd16432">
    <property type="entry name" value="CheB_Rec"/>
    <property type="match status" value="1"/>
</dbReference>
<gene>
    <name evidence="5 10" type="primary">cheB</name>
    <name evidence="10" type="ORF">F4V43_11170</name>
</gene>
<evidence type="ECO:0000256" key="2">
    <source>
        <dbReference type="ARBA" id="ARBA00022500"/>
    </source>
</evidence>
<evidence type="ECO:0000313" key="10">
    <source>
        <dbReference type="EMBL" id="KAA9003969.1"/>
    </source>
</evidence>
<dbReference type="GO" id="GO:0032259">
    <property type="term" value="P:methylation"/>
    <property type="evidence" value="ECO:0007669"/>
    <property type="project" value="UniProtKB-KW"/>
</dbReference>
<keyword evidence="1 5" id="KW-0963">Cytoplasm</keyword>
<keyword evidence="2 5" id="KW-0145">Chemotaxis</keyword>
<evidence type="ECO:0000256" key="7">
    <source>
        <dbReference type="PROSITE-ProRule" id="PRU00169"/>
    </source>
</evidence>
<dbReference type="PANTHER" id="PTHR42872">
    <property type="entry name" value="PROTEIN-GLUTAMATE METHYLESTERASE/PROTEIN-GLUTAMINE GLUTAMINASE"/>
    <property type="match status" value="1"/>
</dbReference>
<comment type="domain">
    <text evidence="5">Contains a C-terminal catalytic domain, and an N-terminal region which modulates catalytic activity.</text>
</comment>
<dbReference type="EC" id="3.5.1.44" evidence="5"/>
<dbReference type="PIRSF" id="PIRSF000876">
    <property type="entry name" value="RR_chemtxs_CheB"/>
    <property type="match status" value="1"/>
</dbReference>
<feature type="domain" description="CheB-type methylesterase" evidence="9">
    <location>
        <begin position="157"/>
        <end position="337"/>
    </location>
</feature>
<comment type="caution">
    <text evidence="10">The sequence shown here is derived from an EMBL/GenBank/DDBJ whole genome shotgun (WGS) entry which is preliminary data.</text>
</comment>
<dbReference type="InterPro" id="IPR000673">
    <property type="entry name" value="Sig_transdc_resp-reg_Me-estase"/>
</dbReference>
<dbReference type="InterPro" id="IPR035909">
    <property type="entry name" value="CheB_C"/>
</dbReference>
<sequence length="355" mass="37535">MNRNAKIRVLLVDDSPLFREFLRRGLESDAAIEVAALAADPFEARDAILRVRPDVMVCDVQMPRMDGIEFIRRLLPQYSMPVIVVSSLPEAVLDALNAGAIDFVVKPDPGSPGSRTRFLEQLIAKVKNAPAARVLLPQSPEKRTAAVRPASAPLAAPGTGISAEAGERLIAIGASTGGTEAIAALLKGLPPSLPGIVVVQHFPPNFSAMYAERLDRLLPWKVKEAAGGEAIVPGTVLIAPAERHLAVRKLGGGFRTELIEGERTSGHCPSVDRLFDSVARAAGERAVGILLTGMGYDGAKGLLAMRRRGARTIGQDEASSVVYGMPKAAYELGAVEKQGSPATIPGLLLSLLGRP</sequence>
<feature type="domain" description="Response regulatory" evidence="8">
    <location>
        <begin position="8"/>
        <end position="121"/>
    </location>
</feature>
<comment type="subcellular location">
    <subcellularLocation>
        <location evidence="5">Cytoplasm</location>
    </subcellularLocation>
</comment>
<dbReference type="SUPFAM" id="SSF52172">
    <property type="entry name" value="CheY-like"/>
    <property type="match status" value="1"/>
</dbReference>
<evidence type="ECO:0000256" key="3">
    <source>
        <dbReference type="ARBA" id="ARBA00022801"/>
    </source>
</evidence>
<dbReference type="GO" id="GO:0008168">
    <property type="term" value="F:methyltransferase activity"/>
    <property type="evidence" value="ECO:0007669"/>
    <property type="project" value="UniProtKB-KW"/>
</dbReference>
<dbReference type="GO" id="GO:0050568">
    <property type="term" value="F:protein-glutamine glutaminase activity"/>
    <property type="evidence" value="ECO:0007669"/>
    <property type="project" value="UniProtKB-UniRule"/>
</dbReference>
<accession>A0A5J5G8H6</accession>
<dbReference type="GO" id="GO:0000156">
    <property type="term" value="F:phosphorelay response regulator activity"/>
    <property type="evidence" value="ECO:0007669"/>
    <property type="project" value="InterPro"/>
</dbReference>
<keyword evidence="10" id="KW-0808">Transferase</keyword>
<organism evidence="10 11">
    <name type="scientific">Paenibacillus spiritus</name>
    <dbReference type="NCBI Taxonomy" id="2496557"/>
    <lineage>
        <taxon>Bacteria</taxon>
        <taxon>Bacillati</taxon>
        <taxon>Bacillota</taxon>
        <taxon>Bacilli</taxon>
        <taxon>Bacillales</taxon>
        <taxon>Paenibacillaceae</taxon>
        <taxon>Paenibacillus</taxon>
    </lineage>
</organism>
<dbReference type="PROSITE" id="PS50122">
    <property type="entry name" value="CHEB"/>
    <property type="match status" value="1"/>
</dbReference>
<dbReference type="Gene3D" id="3.40.50.180">
    <property type="entry name" value="Methylesterase CheB, C-terminal domain"/>
    <property type="match status" value="1"/>
</dbReference>
<dbReference type="EMBL" id="VYKK01000015">
    <property type="protein sequence ID" value="KAA9003969.1"/>
    <property type="molecule type" value="Genomic_DNA"/>
</dbReference>
<keyword evidence="5 7" id="KW-0597">Phosphoprotein</keyword>
<evidence type="ECO:0000259" key="8">
    <source>
        <dbReference type="PROSITE" id="PS50110"/>
    </source>
</evidence>
<dbReference type="GO" id="GO:0008984">
    <property type="term" value="F:protein-glutamate methylesterase activity"/>
    <property type="evidence" value="ECO:0007669"/>
    <property type="project" value="UniProtKB-UniRule"/>
</dbReference>
<comment type="PTM">
    <text evidence="5">Phosphorylated by CheA. Phosphorylation of the N-terminal regulatory domain activates the methylesterase activity.</text>
</comment>
<evidence type="ECO:0000256" key="6">
    <source>
        <dbReference type="PROSITE-ProRule" id="PRU00050"/>
    </source>
</evidence>
<dbReference type="GO" id="GO:0005737">
    <property type="term" value="C:cytoplasm"/>
    <property type="evidence" value="ECO:0007669"/>
    <property type="project" value="UniProtKB-SubCell"/>
</dbReference>
<dbReference type="Pfam" id="PF00072">
    <property type="entry name" value="Response_reg"/>
    <property type="match status" value="1"/>
</dbReference>
<dbReference type="HAMAP" id="MF_00099">
    <property type="entry name" value="CheB_chemtxs"/>
    <property type="match status" value="1"/>
</dbReference>
<dbReference type="PANTHER" id="PTHR42872:SF6">
    <property type="entry name" value="PROTEIN-GLUTAMATE METHYLESTERASE_PROTEIN-GLUTAMINE GLUTAMINASE"/>
    <property type="match status" value="1"/>
</dbReference>
<dbReference type="GO" id="GO:0006935">
    <property type="term" value="P:chemotaxis"/>
    <property type="evidence" value="ECO:0007669"/>
    <property type="project" value="UniProtKB-UniRule"/>
</dbReference>
<dbReference type="SMART" id="SM00448">
    <property type="entry name" value="REC"/>
    <property type="match status" value="1"/>
</dbReference>
<dbReference type="NCBIfam" id="NF001965">
    <property type="entry name" value="PRK00742.1"/>
    <property type="match status" value="1"/>
</dbReference>
<dbReference type="EC" id="3.1.1.61" evidence="5"/>